<organism evidence="4 5">
    <name type="scientific">Tropilaelaps mercedesae</name>
    <dbReference type="NCBI Taxonomy" id="418985"/>
    <lineage>
        <taxon>Eukaryota</taxon>
        <taxon>Metazoa</taxon>
        <taxon>Ecdysozoa</taxon>
        <taxon>Arthropoda</taxon>
        <taxon>Chelicerata</taxon>
        <taxon>Arachnida</taxon>
        <taxon>Acari</taxon>
        <taxon>Parasitiformes</taxon>
        <taxon>Mesostigmata</taxon>
        <taxon>Gamasina</taxon>
        <taxon>Dermanyssoidea</taxon>
        <taxon>Laelapidae</taxon>
        <taxon>Tropilaelaps</taxon>
    </lineage>
</organism>
<dbReference type="Pfam" id="PF00379">
    <property type="entry name" value="Chitin_bind_4"/>
    <property type="match status" value="1"/>
</dbReference>
<feature type="compositionally biased region" description="Polar residues" evidence="3">
    <location>
        <begin position="11"/>
        <end position="26"/>
    </location>
</feature>
<protein>
    <submittedName>
        <fullName evidence="4">Cuticular protein-like</fullName>
    </submittedName>
</protein>
<evidence type="ECO:0000256" key="2">
    <source>
        <dbReference type="PROSITE-ProRule" id="PRU00497"/>
    </source>
</evidence>
<accession>A0A1V9XY75</accession>
<dbReference type="InterPro" id="IPR000618">
    <property type="entry name" value="Insect_cuticle"/>
</dbReference>
<proteinExistence type="predicted"/>
<dbReference type="PROSITE" id="PS51155">
    <property type="entry name" value="CHIT_BIND_RR_2"/>
    <property type="match status" value="1"/>
</dbReference>
<dbReference type="STRING" id="418985.A0A1V9XY75"/>
<dbReference type="PANTHER" id="PTHR10380">
    <property type="entry name" value="CUTICLE PROTEIN"/>
    <property type="match status" value="1"/>
</dbReference>
<dbReference type="EMBL" id="MNPL01002300">
    <property type="protein sequence ID" value="OQR78382.1"/>
    <property type="molecule type" value="Genomic_DNA"/>
</dbReference>
<dbReference type="PROSITE" id="PS00233">
    <property type="entry name" value="CHIT_BIND_RR_1"/>
    <property type="match status" value="1"/>
</dbReference>
<sequence>MSSAFPMDTLHPSQDQESGSPTSNRDVSLPRHCETKRKRRRHQTTEFTEFLSSLQASSTATAAAVLFALSAAVGVHGGHISGSSIQHRSQDDHGNYAFSYNIADPWGSSNGRWEIGDAFGNKRGGYTITEADGRKRYVEYVADKHGFRVVVRTNEPGTAASATGAAVIASPYTDTGSVHTHRFAPNRRRQLTQHEIDYAPLIATESAAPHLETFEPLRIQPTAAKAPLRLPKVAPVISAHPPIVVSPRNYGGLGAAASEVGNNL</sequence>
<gene>
    <name evidence="4" type="ORF">BIW11_06449</name>
</gene>
<dbReference type="PRINTS" id="PR00947">
    <property type="entry name" value="CUTICLE"/>
</dbReference>
<dbReference type="PANTHER" id="PTHR10380:SF173">
    <property type="entry name" value="CUTICULAR PROTEIN 47EF, ISOFORM C-RELATED"/>
    <property type="match status" value="1"/>
</dbReference>
<feature type="region of interest" description="Disordered" evidence="3">
    <location>
        <begin position="1"/>
        <end position="42"/>
    </location>
</feature>
<dbReference type="AlphaFoldDB" id="A0A1V9XY75"/>
<dbReference type="InterPro" id="IPR031311">
    <property type="entry name" value="CHIT_BIND_RR_consensus"/>
</dbReference>
<keyword evidence="1 2" id="KW-0193">Cuticle</keyword>
<dbReference type="Proteomes" id="UP000192247">
    <property type="component" value="Unassembled WGS sequence"/>
</dbReference>
<dbReference type="GO" id="GO:0062129">
    <property type="term" value="C:chitin-based extracellular matrix"/>
    <property type="evidence" value="ECO:0007669"/>
    <property type="project" value="TreeGrafter"/>
</dbReference>
<reference evidence="4 5" key="1">
    <citation type="journal article" date="2017" name="Gigascience">
        <title>Draft genome of the honey bee ectoparasitic mite, Tropilaelaps mercedesae, is shaped by the parasitic life history.</title>
        <authorList>
            <person name="Dong X."/>
            <person name="Armstrong S.D."/>
            <person name="Xia D."/>
            <person name="Makepeace B.L."/>
            <person name="Darby A.C."/>
            <person name="Kadowaki T."/>
        </authorList>
    </citation>
    <scope>NUCLEOTIDE SEQUENCE [LARGE SCALE GENOMIC DNA]</scope>
    <source>
        <strain evidence="4">Wuxi-XJTLU</strain>
    </source>
</reference>
<name>A0A1V9XY75_9ACAR</name>
<dbReference type="OrthoDB" id="7394989at2759"/>
<evidence type="ECO:0000256" key="1">
    <source>
        <dbReference type="ARBA" id="ARBA00022460"/>
    </source>
</evidence>
<comment type="caution">
    <text evidence="4">The sequence shown here is derived from an EMBL/GenBank/DDBJ whole genome shotgun (WGS) entry which is preliminary data.</text>
</comment>
<keyword evidence="5" id="KW-1185">Reference proteome</keyword>
<evidence type="ECO:0000313" key="5">
    <source>
        <dbReference type="Proteomes" id="UP000192247"/>
    </source>
</evidence>
<dbReference type="InParanoid" id="A0A1V9XY75"/>
<evidence type="ECO:0000256" key="3">
    <source>
        <dbReference type="SAM" id="MobiDB-lite"/>
    </source>
</evidence>
<evidence type="ECO:0000313" key="4">
    <source>
        <dbReference type="EMBL" id="OQR78382.1"/>
    </source>
</evidence>
<dbReference type="GO" id="GO:0008010">
    <property type="term" value="F:structural constituent of chitin-based larval cuticle"/>
    <property type="evidence" value="ECO:0007669"/>
    <property type="project" value="TreeGrafter"/>
</dbReference>
<dbReference type="InterPro" id="IPR050468">
    <property type="entry name" value="Cuticle_Struct_Prot"/>
</dbReference>